<dbReference type="Gene3D" id="1.20.58.300">
    <property type="entry name" value="FlgN-like"/>
    <property type="match status" value="1"/>
</dbReference>
<dbReference type="Pfam" id="PF05130">
    <property type="entry name" value="FlgN"/>
    <property type="match status" value="1"/>
</dbReference>
<organism evidence="4 5">
    <name type="scientific">Kluyvera genomosp. 3</name>
    <dbReference type="NCBI Taxonomy" id="2774055"/>
    <lineage>
        <taxon>Bacteria</taxon>
        <taxon>Pseudomonadati</taxon>
        <taxon>Pseudomonadota</taxon>
        <taxon>Gammaproteobacteria</taxon>
        <taxon>Enterobacterales</taxon>
        <taxon>Enterobacteriaceae</taxon>
        <taxon>Kluyvera</taxon>
    </lineage>
</organism>
<dbReference type="InterPro" id="IPR007809">
    <property type="entry name" value="FlgN-like"/>
</dbReference>
<dbReference type="InterPro" id="IPR036679">
    <property type="entry name" value="FlgN-like_sf"/>
</dbReference>
<evidence type="ECO:0000256" key="1">
    <source>
        <dbReference type="ARBA" id="ARBA00002397"/>
    </source>
</evidence>
<name>A0A248KF40_9ENTR</name>
<protein>
    <submittedName>
        <fullName evidence="4">Flagellar protein FlgN</fullName>
    </submittedName>
</protein>
<keyword evidence="4" id="KW-0966">Cell projection</keyword>
<evidence type="ECO:0000313" key="4">
    <source>
        <dbReference type="EMBL" id="ASG62431.1"/>
    </source>
</evidence>
<keyword evidence="4" id="KW-0969">Cilium</keyword>
<sequence>MTNAAQRVKALIQDMTEDRKRYHALTALLEKQRHHIVARDAASLDVINEQIMALYQQLSQSSQQRYQILGQLGIDPSTEGLKTLIARLPAAHQPSVSALWQSLQQQAADCRIANDYNGALMSMQQEILGNLLNASEPENWLYQQG</sequence>
<evidence type="ECO:0000313" key="5">
    <source>
        <dbReference type="Proteomes" id="UP000197098"/>
    </source>
</evidence>
<reference evidence="4 5" key="1">
    <citation type="submission" date="2017-06" db="EMBL/GenBank/DDBJ databases">
        <title>Origin of plasmid-mediated fosfomycin resistance gene fosA3.</title>
        <authorList>
            <person name="Ito R."/>
            <person name="Pacey M.P."/>
            <person name="Doi Y."/>
        </authorList>
    </citation>
    <scope>NUCLEOTIDE SEQUENCE [LARGE SCALE GENOMIC DNA]</scope>
    <source>
        <strain evidence="4 5">YDC799</strain>
    </source>
</reference>
<accession>A0A248KF40</accession>
<dbReference type="SUPFAM" id="SSF140566">
    <property type="entry name" value="FlgN-like"/>
    <property type="match status" value="1"/>
</dbReference>
<comment type="function">
    <text evidence="1">Required for the efficient initiation of filament assembly.</text>
</comment>
<dbReference type="EMBL" id="CP022114">
    <property type="protein sequence ID" value="ASG62431.1"/>
    <property type="molecule type" value="Genomic_DNA"/>
</dbReference>
<evidence type="ECO:0000256" key="3">
    <source>
        <dbReference type="ARBA" id="ARBA00022795"/>
    </source>
</evidence>
<proteinExistence type="inferred from homology"/>
<dbReference type="Proteomes" id="UP000197098">
    <property type="component" value="Chromosome"/>
</dbReference>
<gene>
    <name evidence="4" type="ORF">CEW81_00455</name>
</gene>
<keyword evidence="3" id="KW-1005">Bacterial flagellum biogenesis</keyword>
<evidence type="ECO:0000256" key="2">
    <source>
        <dbReference type="ARBA" id="ARBA00007703"/>
    </source>
</evidence>
<keyword evidence="4" id="KW-0282">Flagellum</keyword>
<comment type="similarity">
    <text evidence="2">Belongs to the FlgN family.</text>
</comment>
<dbReference type="GO" id="GO:0044780">
    <property type="term" value="P:bacterial-type flagellum assembly"/>
    <property type="evidence" value="ECO:0007669"/>
    <property type="project" value="InterPro"/>
</dbReference>
<dbReference type="AlphaFoldDB" id="A0A248KF40"/>